<dbReference type="GO" id="GO:0003824">
    <property type="term" value="F:catalytic activity"/>
    <property type="evidence" value="ECO:0007669"/>
    <property type="project" value="UniProtKB-ARBA"/>
</dbReference>
<dbReference type="Pfam" id="PF00561">
    <property type="entry name" value="Abhydrolase_1"/>
    <property type="match status" value="1"/>
</dbReference>
<name>A0A1J7BEJ8_9ACTN</name>
<protein>
    <recommendedName>
        <fullName evidence="1">AB hydrolase-1 domain-containing protein</fullName>
    </recommendedName>
</protein>
<dbReference type="SUPFAM" id="SSF53474">
    <property type="entry name" value="alpha/beta-Hydrolases"/>
    <property type="match status" value="1"/>
</dbReference>
<feature type="domain" description="AB hydrolase-1" evidence="1">
    <location>
        <begin position="29"/>
        <end position="147"/>
    </location>
</feature>
<dbReference type="STRING" id="1428644.BIV57_12350"/>
<gene>
    <name evidence="2" type="ORF">BIV57_12350</name>
</gene>
<dbReference type="InterPro" id="IPR029058">
    <property type="entry name" value="AB_hydrolase_fold"/>
</dbReference>
<evidence type="ECO:0000313" key="2">
    <source>
        <dbReference type="EMBL" id="OIV37119.1"/>
    </source>
</evidence>
<dbReference type="PRINTS" id="PR00111">
    <property type="entry name" value="ABHYDROLASE"/>
</dbReference>
<comment type="caution">
    <text evidence="2">The sequence shown here is derived from an EMBL/GenBank/DDBJ whole genome shotgun (WGS) entry which is preliminary data.</text>
</comment>
<accession>A0A1J7BEJ8</accession>
<dbReference type="InterPro" id="IPR000073">
    <property type="entry name" value="AB_hydrolase_1"/>
</dbReference>
<reference evidence="2 3" key="1">
    <citation type="submission" date="2016-10" db="EMBL/GenBank/DDBJ databases">
        <title>Genome sequence of Streptomyces gilvigriseus MUSC 26.</title>
        <authorList>
            <person name="Lee L.-H."/>
            <person name="Ser H.-L."/>
        </authorList>
    </citation>
    <scope>NUCLEOTIDE SEQUENCE [LARGE SCALE GENOMIC DNA]</scope>
    <source>
        <strain evidence="2 3">MUSC 26</strain>
    </source>
</reference>
<evidence type="ECO:0000313" key="3">
    <source>
        <dbReference type="Proteomes" id="UP000243342"/>
    </source>
</evidence>
<dbReference type="InterPro" id="IPR050266">
    <property type="entry name" value="AB_hydrolase_sf"/>
</dbReference>
<dbReference type="EMBL" id="MLCF01000062">
    <property type="protein sequence ID" value="OIV37119.1"/>
    <property type="molecule type" value="Genomic_DNA"/>
</dbReference>
<evidence type="ECO:0000259" key="1">
    <source>
        <dbReference type="Pfam" id="PF00561"/>
    </source>
</evidence>
<keyword evidence="3" id="KW-1185">Reference proteome</keyword>
<proteinExistence type="predicted"/>
<dbReference type="Proteomes" id="UP000243342">
    <property type="component" value="Unassembled WGS sequence"/>
</dbReference>
<organism evidence="2 3">
    <name type="scientific">Mangrovactinospora gilvigrisea</name>
    <dbReference type="NCBI Taxonomy" id="1428644"/>
    <lineage>
        <taxon>Bacteria</taxon>
        <taxon>Bacillati</taxon>
        <taxon>Actinomycetota</taxon>
        <taxon>Actinomycetes</taxon>
        <taxon>Kitasatosporales</taxon>
        <taxon>Streptomycetaceae</taxon>
        <taxon>Mangrovactinospora</taxon>
    </lineage>
</organism>
<dbReference type="AlphaFoldDB" id="A0A1J7BEJ8"/>
<dbReference type="Gene3D" id="3.40.50.1820">
    <property type="entry name" value="alpha/beta hydrolase"/>
    <property type="match status" value="1"/>
</dbReference>
<sequence length="269" mass="29820">MRTVATDVVLRIDGRRVHCRRWGPPGRHPLLLVHGYPGHTRIWDRFAAEMRGRHSVVAVDLAGHGESDWADDYCFDGWVADLHAVATALELPPFTFLGHSMGATLGFCFTEAHPEMLDRLVAVDGLPAGAWEPTTPNAGALPPGFADLHAFARCVGVDPADLTPDHPHRHLVRPGADGGLVWRHDLAVRDAVLRELRFDTVRWHRTAARIRTPVTYLRCGLTHVGDHRQTAAVLRHFPTCDLVTIPDSEHSLPTRRPDLLLAAVRRIGL</sequence>
<dbReference type="PANTHER" id="PTHR43798">
    <property type="entry name" value="MONOACYLGLYCEROL LIPASE"/>
    <property type="match status" value="1"/>
</dbReference>